<evidence type="ECO:0000313" key="7">
    <source>
        <dbReference type="Proteomes" id="UP001330812"/>
    </source>
</evidence>
<sequence length="311" mass="33737">MTEAVVELLRERSRSASTPGNRDDDARLVLLIEGGSSRGAYSSGMTIAIEQLGLLPAFDAVYGSSAGALNGAWLLCGRAESTQHAWWDPMIMGRTIDPKRIVGRRPVVDTEFLVHTLYTEIVPMGFREILDNPVEFHPTATDADTGASTDLHEYLRDQAGLQAALRASTAMPLLAGPPVELGGRRFVDAGVSESVPVRTALAHQATHVIAFRTRRLDEGVATAPSRTERLVASRWFTRHAPGALEPWLDRAALRAEEERLLAAHPATLQVRPPLGSPRIGRTERRPHLMRAAVDTGLQAALSELAGVKETP</sequence>
<proteinExistence type="predicted"/>
<name>A0ABZ1HXY5_9PSEU</name>
<dbReference type="InterPro" id="IPR050301">
    <property type="entry name" value="NTE"/>
</dbReference>
<evidence type="ECO:0000259" key="5">
    <source>
        <dbReference type="PROSITE" id="PS51635"/>
    </source>
</evidence>
<dbReference type="PROSITE" id="PS51635">
    <property type="entry name" value="PNPLA"/>
    <property type="match status" value="1"/>
</dbReference>
<dbReference type="RefSeq" id="WP_326565198.1">
    <property type="nucleotide sequence ID" value="NZ_CP142149.1"/>
</dbReference>
<feature type="short sequence motif" description="GXSXG" evidence="4">
    <location>
        <begin position="63"/>
        <end position="67"/>
    </location>
</feature>
<evidence type="ECO:0000256" key="1">
    <source>
        <dbReference type="ARBA" id="ARBA00022801"/>
    </source>
</evidence>
<feature type="active site" description="Proton acceptor" evidence="4">
    <location>
        <position position="188"/>
    </location>
</feature>
<keyword evidence="2 4" id="KW-0442">Lipid degradation</keyword>
<dbReference type="InterPro" id="IPR002641">
    <property type="entry name" value="PNPLA_dom"/>
</dbReference>
<keyword evidence="1 4" id="KW-0378">Hydrolase</keyword>
<dbReference type="Pfam" id="PF01734">
    <property type="entry name" value="Patatin"/>
    <property type="match status" value="1"/>
</dbReference>
<dbReference type="PANTHER" id="PTHR14226">
    <property type="entry name" value="NEUROPATHY TARGET ESTERASE/SWISS CHEESE D.MELANOGASTER"/>
    <property type="match status" value="1"/>
</dbReference>
<evidence type="ECO:0000313" key="6">
    <source>
        <dbReference type="EMBL" id="WSE26230.1"/>
    </source>
</evidence>
<keyword evidence="7" id="KW-1185">Reference proteome</keyword>
<keyword evidence="3 4" id="KW-0443">Lipid metabolism</keyword>
<dbReference type="PANTHER" id="PTHR14226:SF64">
    <property type="entry name" value="PNPLA DOMAIN-CONTAINING PROTEIN"/>
    <property type="match status" value="1"/>
</dbReference>
<dbReference type="SUPFAM" id="SSF52151">
    <property type="entry name" value="FabD/lysophospholipase-like"/>
    <property type="match status" value="1"/>
</dbReference>
<dbReference type="Proteomes" id="UP001330812">
    <property type="component" value="Chromosome"/>
</dbReference>
<evidence type="ECO:0000256" key="4">
    <source>
        <dbReference type="PROSITE-ProRule" id="PRU01161"/>
    </source>
</evidence>
<comment type="caution">
    <text evidence="4">Lacks conserved residue(s) required for the propagation of feature annotation.</text>
</comment>
<organism evidence="6 7">
    <name type="scientific">Amycolatopsis rhabdoformis</name>
    <dbReference type="NCBI Taxonomy" id="1448059"/>
    <lineage>
        <taxon>Bacteria</taxon>
        <taxon>Bacillati</taxon>
        <taxon>Actinomycetota</taxon>
        <taxon>Actinomycetes</taxon>
        <taxon>Pseudonocardiales</taxon>
        <taxon>Pseudonocardiaceae</taxon>
        <taxon>Amycolatopsis</taxon>
    </lineage>
</organism>
<feature type="domain" description="PNPLA" evidence="5">
    <location>
        <begin position="30"/>
        <end position="201"/>
    </location>
</feature>
<protein>
    <submittedName>
        <fullName evidence="6">Patatin-like phospholipase family protein</fullName>
    </submittedName>
</protein>
<gene>
    <name evidence="6" type="ORF">VSH64_25480</name>
</gene>
<feature type="active site" description="Nucleophile" evidence="4">
    <location>
        <position position="65"/>
    </location>
</feature>
<accession>A0ABZ1HXY5</accession>
<reference evidence="6 7" key="1">
    <citation type="journal article" date="2015" name="Int. J. Syst. Evol. Microbiol.">
        <title>Amycolatopsis rhabdoformis sp. nov., an actinomycete isolated from a tropical forest soil.</title>
        <authorList>
            <person name="Souza W.R."/>
            <person name="Silva R.E."/>
            <person name="Goodfellow M."/>
            <person name="Busarakam K."/>
            <person name="Figueiro F.S."/>
            <person name="Ferreira D."/>
            <person name="Rodrigues-Filho E."/>
            <person name="Moraes L.A.B."/>
            <person name="Zucchi T.D."/>
        </authorList>
    </citation>
    <scope>NUCLEOTIDE SEQUENCE [LARGE SCALE GENOMIC DNA]</scope>
    <source>
        <strain evidence="6 7">NCIMB 14900</strain>
    </source>
</reference>
<dbReference type="EMBL" id="CP142149">
    <property type="protein sequence ID" value="WSE26230.1"/>
    <property type="molecule type" value="Genomic_DNA"/>
</dbReference>
<dbReference type="InterPro" id="IPR016035">
    <property type="entry name" value="Acyl_Trfase/lysoPLipase"/>
</dbReference>
<evidence type="ECO:0000256" key="3">
    <source>
        <dbReference type="ARBA" id="ARBA00023098"/>
    </source>
</evidence>
<evidence type="ECO:0000256" key="2">
    <source>
        <dbReference type="ARBA" id="ARBA00022963"/>
    </source>
</evidence>
<dbReference type="Gene3D" id="3.40.1090.10">
    <property type="entry name" value="Cytosolic phospholipase A2 catalytic domain"/>
    <property type="match status" value="2"/>
</dbReference>